<proteinExistence type="predicted"/>
<sequence>MGAYLIGVPMQETVVRTLGALKQAIKKLKDLYSKPMLIPHFGAEVSSPTLEGIQHDQESWKSLLTEMSIVPWVQDKPMSASGIRGSSNGGAGSEVISITQDLEPESQAFLADETDDLSKYVHEVAKVLPGLGGLLYPSTKPHDELHRPGRRGVATALEGAFKQDDAGDGGWDKGWKQPEEQMFRRWELLALCYSKMGGDRKLACDAFVESVKASPYGSSGLEHPARSATSTNDFSANAGTKQLGGIIDKLTYTATCDLFLPTSEVSLHTALKPGIISDEISTRKDSVQTIATVLALRRARVLLKCMELLCKDGNANDGETCWTVEHLGEEVLNLLTVERRVTNDFDCVISCRGDPKTKLSPAHAKKSLEETLPAKKPTRAASACLRNRLPAVLPDKVPRAALENVSNIIQSVPPKQASAMIAIQEAVIVFDLETMPFAWTFGTGLTEDQASGGSEAHLRTSPRRIC</sequence>
<dbReference type="AlphaFoldDB" id="A0A9P6ZM92"/>
<dbReference type="Proteomes" id="UP000714275">
    <property type="component" value="Unassembled WGS sequence"/>
</dbReference>
<gene>
    <name evidence="1" type="ORF">EV702DRAFT_1270701</name>
</gene>
<comment type="caution">
    <text evidence="1">The sequence shown here is derived from an EMBL/GenBank/DDBJ whole genome shotgun (WGS) entry which is preliminary data.</text>
</comment>
<evidence type="ECO:0000313" key="1">
    <source>
        <dbReference type="EMBL" id="KAG1772208.1"/>
    </source>
</evidence>
<reference evidence="1" key="1">
    <citation type="journal article" date="2020" name="New Phytol.">
        <title>Comparative genomics reveals dynamic genome evolution in host specialist ectomycorrhizal fungi.</title>
        <authorList>
            <person name="Lofgren L.A."/>
            <person name="Nguyen N.H."/>
            <person name="Vilgalys R."/>
            <person name="Ruytinx J."/>
            <person name="Liao H.L."/>
            <person name="Branco S."/>
            <person name="Kuo A."/>
            <person name="LaButti K."/>
            <person name="Lipzen A."/>
            <person name="Andreopoulos W."/>
            <person name="Pangilinan J."/>
            <person name="Riley R."/>
            <person name="Hundley H."/>
            <person name="Na H."/>
            <person name="Barry K."/>
            <person name="Grigoriev I.V."/>
            <person name="Stajich J.E."/>
            <person name="Kennedy P.G."/>
        </authorList>
    </citation>
    <scope>NUCLEOTIDE SEQUENCE</scope>
    <source>
        <strain evidence="1">DOB743</strain>
    </source>
</reference>
<dbReference type="OrthoDB" id="10255632at2759"/>
<organism evidence="1 2">
    <name type="scientific">Suillus placidus</name>
    <dbReference type="NCBI Taxonomy" id="48579"/>
    <lineage>
        <taxon>Eukaryota</taxon>
        <taxon>Fungi</taxon>
        <taxon>Dikarya</taxon>
        <taxon>Basidiomycota</taxon>
        <taxon>Agaricomycotina</taxon>
        <taxon>Agaricomycetes</taxon>
        <taxon>Agaricomycetidae</taxon>
        <taxon>Boletales</taxon>
        <taxon>Suillineae</taxon>
        <taxon>Suillaceae</taxon>
        <taxon>Suillus</taxon>
    </lineage>
</organism>
<dbReference type="EMBL" id="JABBWD010000054">
    <property type="protein sequence ID" value="KAG1772208.1"/>
    <property type="molecule type" value="Genomic_DNA"/>
</dbReference>
<keyword evidence="2" id="KW-1185">Reference proteome</keyword>
<accession>A0A9P6ZM92</accession>
<protein>
    <submittedName>
        <fullName evidence="1">Uncharacterized protein</fullName>
    </submittedName>
</protein>
<name>A0A9P6ZM92_9AGAM</name>
<evidence type="ECO:0000313" key="2">
    <source>
        <dbReference type="Proteomes" id="UP000714275"/>
    </source>
</evidence>